<comment type="caution">
    <text evidence="3">The sequence shown here is derived from an EMBL/GenBank/DDBJ whole genome shotgun (WGS) entry which is preliminary data.</text>
</comment>
<reference evidence="3 4" key="1">
    <citation type="journal article" date="2015" name="Stand. Genomic Sci.">
        <title>Genomic Encyclopedia of Bacterial and Archaeal Type Strains, Phase III: the genomes of soil and plant-associated and newly described type strains.</title>
        <authorList>
            <person name="Whitman W.B."/>
            <person name="Woyke T."/>
            <person name="Klenk H.P."/>
            <person name="Zhou Y."/>
            <person name="Lilburn T.G."/>
            <person name="Beck B.J."/>
            <person name="De Vos P."/>
            <person name="Vandamme P."/>
            <person name="Eisen J.A."/>
            <person name="Garrity G."/>
            <person name="Hugenholtz P."/>
            <person name="Kyrpides N.C."/>
        </authorList>
    </citation>
    <scope>NUCLEOTIDE SEQUENCE [LARGE SCALE GENOMIC DNA]</scope>
    <source>
        <strain evidence="3 4">VKM Ac-2541</strain>
    </source>
</reference>
<dbReference type="EMBL" id="SLWR01000009">
    <property type="protein sequence ID" value="TCO44852.1"/>
    <property type="molecule type" value="Genomic_DNA"/>
</dbReference>
<dbReference type="PANTHER" id="PTHR40758">
    <property type="entry name" value="CONSERVED PROTEIN"/>
    <property type="match status" value="1"/>
</dbReference>
<accession>A0A4R2IK96</accession>
<feature type="region of interest" description="Disordered" evidence="1">
    <location>
        <begin position="1"/>
        <end position="25"/>
    </location>
</feature>
<dbReference type="InterPro" id="IPR024344">
    <property type="entry name" value="MDMPI_metal-binding"/>
</dbReference>
<dbReference type="GO" id="GO:0046872">
    <property type="term" value="F:metal ion binding"/>
    <property type="evidence" value="ECO:0007669"/>
    <property type="project" value="InterPro"/>
</dbReference>
<dbReference type="GO" id="GO:0005886">
    <property type="term" value="C:plasma membrane"/>
    <property type="evidence" value="ECO:0007669"/>
    <property type="project" value="TreeGrafter"/>
</dbReference>
<dbReference type="InterPro" id="IPR017517">
    <property type="entry name" value="Maleyloyr_isom"/>
</dbReference>
<feature type="domain" description="Mycothiol-dependent maleylpyruvate isomerase metal-binding" evidence="2">
    <location>
        <begin position="10"/>
        <end position="80"/>
    </location>
</feature>
<evidence type="ECO:0000259" key="2">
    <source>
        <dbReference type="Pfam" id="PF11716"/>
    </source>
</evidence>
<gene>
    <name evidence="3" type="ORF">EV646_10923</name>
</gene>
<proteinExistence type="predicted"/>
<evidence type="ECO:0000256" key="1">
    <source>
        <dbReference type="SAM" id="MobiDB-lite"/>
    </source>
</evidence>
<sequence>MARTGAAPGDDDFRDPTHRFQDPADADGLQDWLTAGARELAKTLRAVGPDVPITMPIENPTTRFTARRMTHETAIHRADAVLALGLDYDLDAEAATDALDEWMELGTLPLHFEVHPWMRELLGPGRTLGFHATDVATTWTVDLTGDAIRWSRSDAPAAVAVRGPLVELLLTLYKRRAVDGDRIEVHGDRDLLDYYLERVSFG</sequence>
<dbReference type="AlphaFoldDB" id="A0A4R2IK96"/>
<dbReference type="Proteomes" id="UP000295573">
    <property type="component" value="Unassembled WGS sequence"/>
</dbReference>
<keyword evidence="4" id="KW-1185">Reference proteome</keyword>
<evidence type="ECO:0000313" key="4">
    <source>
        <dbReference type="Proteomes" id="UP000295573"/>
    </source>
</evidence>
<dbReference type="Pfam" id="PF11716">
    <property type="entry name" value="MDMPI_N"/>
    <property type="match status" value="1"/>
</dbReference>
<dbReference type="NCBIfam" id="TIGR03083">
    <property type="entry name" value="maleylpyruvate isomerase family mycothiol-dependent enzyme"/>
    <property type="match status" value="1"/>
</dbReference>
<organism evidence="3 4">
    <name type="scientific">Kribbella antiqua</name>
    <dbReference type="NCBI Taxonomy" id="2512217"/>
    <lineage>
        <taxon>Bacteria</taxon>
        <taxon>Bacillati</taxon>
        <taxon>Actinomycetota</taxon>
        <taxon>Actinomycetes</taxon>
        <taxon>Propionibacteriales</taxon>
        <taxon>Kribbellaceae</taxon>
        <taxon>Kribbella</taxon>
    </lineage>
</organism>
<evidence type="ECO:0000313" key="3">
    <source>
        <dbReference type="EMBL" id="TCO44852.1"/>
    </source>
</evidence>
<dbReference type="PANTHER" id="PTHR40758:SF1">
    <property type="entry name" value="CONSERVED PROTEIN"/>
    <property type="match status" value="1"/>
</dbReference>
<name>A0A4R2IK96_9ACTN</name>
<protein>
    <submittedName>
        <fullName evidence="3">Uncharacterized protein (TIGR03083 family)</fullName>
    </submittedName>
</protein>